<evidence type="ECO:0000313" key="1">
    <source>
        <dbReference type="EMBL" id="MCL7940701.1"/>
    </source>
</evidence>
<dbReference type="Proteomes" id="UP001165369">
    <property type="component" value="Unassembled WGS sequence"/>
</dbReference>
<reference evidence="1" key="1">
    <citation type="submission" date="2022-05" db="EMBL/GenBank/DDBJ databases">
        <title>Halomonas geminus sp. nov. and Halomonas llamarensis sp. nov. isolated from high-altitude salars of the Atacama Desert.</title>
        <authorList>
            <person name="Hintersatz C."/>
            <person name="Rojas L.A."/>
            <person name="Wei T.-S."/>
            <person name="Kutschke S."/>
            <person name="Lehmann F."/>
            <person name="Jain R."/>
            <person name="Pollmann K."/>
        </authorList>
    </citation>
    <scope>NUCLEOTIDE SEQUENCE</scope>
    <source>
        <strain evidence="1">ATCH28</strain>
    </source>
</reference>
<accession>A0ABT0T2G6</accession>
<protein>
    <submittedName>
        <fullName evidence="1">Uncharacterized protein</fullName>
    </submittedName>
</protein>
<comment type="caution">
    <text evidence="1">The sequence shown here is derived from an EMBL/GenBank/DDBJ whole genome shotgun (WGS) entry which is preliminary data.</text>
</comment>
<name>A0ABT0T2G6_9GAMM</name>
<dbReference type="EMBL" id="JAMJPK010000004">
    <property type="protein sequence ID" value="MCL7940701.1"/>
    <property type="molecule type" value="Genomic_DNA"/>
</dbReference>
<organism evidence="1 2">
    <name type="scientific">Halomonas gemina</name>
    <dbReference type="NCBI Taxonomy" id="2945105"/>
    <lineage>
        <taxon>Bacteria</taxon>
        <taxon>Pseudomonadati</taxon>
        <taxon>Pseudomonadota</taxon>
        <taxon>Gammaproteobacteria</taxon>
        <taxon>Oceanospirillales</taxon>
        <taxon>Halomonadaceae</taxon>
        <taxon>Halomonas</taxon>
    </lineage>
</organism>
<sequence>MNLQQELLLRTQHLADADVLRGMGYTSADETSLAHLHAIRRSPYLGLEKTHRDARYGERGFLEALCRCVDIPEADAGPAIEALEKRLVEDRAAFRHWLFADTDYVRGPGTPIFAMAFTEHFCRLKFPLGFWRLPWEERLAAACQKARDHITESGGKLVTWGEIKRYHYCYAEKRSIVISTTGEVIGEREAFDPPRATFGLAGSDENLGDLFDKDRE</sequence>
<gene>
    <name evidence="1" type="ORF">M8009_10405</name>
</gene>
<proteinExistence type="predicted"/>
<keyword evidence="2" id="KW-1185">Reference proteome</keyword>
<evidence type="ECO:0000313" key="2">
    <source>
        <dbReference type="Proteomes" id="UP001165369"/>
    </source>
</evidence>
<dbReference type="RefSeq" id="WP_250060761.1">
    <property type="nucleotide sequence ID" value="NZ_JAMJPK010000004.1"/>
</dbReference>